<feature type="transmembrane region" description="Helical" evidence="2">
    <location>
        <begin position="123"/>
        <end position="138"/>
    </location>
</feature>
<dbReference type="Proteomes" id="UP000823854">
    <property type="component" value="Unassembled WGS sequence"/>
</dbReference>
<comment type="caution">
    <text evidence="4">The sequence shown here is derived from an EMBL/GenBank/DDBJ whole genome shotgun (WGS) entry which is preliminary data.</text>
</comment>
<evidence type="ECO:0000259" key="3">
    <source>
        <dbReference type="Pfam" id="PF04235"/>
    </source>
</evidence>
<proteinExistence type="predicted"/>
<organism evidence="4 5">
    <name type="scientific">Candidatus Brachybacterium intestinipullorum</name>
    <dbReference type="NCBI Taxonomy" id="2838512"/>
    <lineage>
        <taxon>Bacteria</taxon>
        <taxon>Bacillati</taxon>
        <taxon>Actinomycetota</taxon>
        <taxon>Actinomycetes</taxon>
        <taxon>Micrococcales</taxon>
        <taxon>Dermabacteraceae</taxon>
        <taxon>Brachybacterium</taxon>
    </lineage>
</organism>
<gene>
    <name evidence="4" type="ORF">H9932_14155</name>
</gene>
<feature type="transmembrane region" description="Helical" evidence="2">
    <location>
        <begin position="143"/>
        <end position="162"/>
    </location>
</feature>
<dbReference type="AlphaFoldDB" id="A0A9D2Q3I8"/>
<keyword evidence="2" id="KW-0472">Membrane</keyword>
<dbReference type="PANTHER" id="PTHR30590">
    <property type="entry name" value="INNER MEMBRANE PROTEIN"/>
    <property type="match status" value="1"/>
</dbReference>
<keyword evidence="2" id="KW-1133">Transmembrane helix</keyword>
<protein>
    <submittedName>
        <fullName evidence="4">DUF418 domain-containing protein</fullName>
    </submittedName>
</protein>
<dbReference type="InterPro" id="IPR007349">
    <property type="entry name" value="DUF418"/>
</dbReference>
<feature type="region of interest" description="Disordered" evidence="1">
    <location>
        <begin position="400"/>
        <end position="420"/>
    </location>
</feature>
<feature type="transmembrane region" description="Helical" evidence="2">
    <location>
        <begin position="239"/>
        <end position="257"/>
    </location>
</feature>
<sequence>MTTSVPLAQRAGGPDLARGLALLGIALANLVGWLHGSAWTVLLKQADAGPADRAVDVLLALLVDNRGFPLFALLFGYGIGILRRRSLARGERSGRFLRRMLRRHLVLLAIGLAHAILLFSGDILVPYAIIGMLCAVLVTRHRLLLAAAALVTLPVLGVWGWGDGTIGLGQGTGYAAASAPDYRAGIGIRAPDALRAMLLAPIEELGLLAPMALGALMARSRLLEDVPAHRRRLAQLTRWGLGAGLLGAMPLTTVLVLDPAHAHLDSELLLGILGVLHQISGLAGGIGLAAAAALIAERWRPRPVLAAARSVPAARALRVGVVVRAVEALGAVSLSAYLAQSLLCLALFPPYTLDLGARLGSSGAAVLVFAGWLVMLPLADLLRRHGRRGPMEQALRLLAGSGAHRSARDPRSARARGGAR</sequence>
<evidence type="ECO:0000313" key="5">
    <source>
        <dbReference type="Proteomes" id="UP000823854"/>
    </source>
</evidence>
<feature type="transmembrane region" description="Helical" evidence="2">
    <location>
        <begin position="57"/>
        <end position="79"/>
    </location>
</feature>
<dbReference type="InterPro" id="IPR052529">
    <property type="entry name" value="Bact_Transport_Assoc"/>
</dbReference>
<evidence type="ECO:0000313" key="4">
    <source>
        <dbReference type="EMBL" id="HJC70802.1"/>
    </source>
</evidence>
<dbReference type="PROSITE" id="PS00616">
    <property type="entry name" value="HIS_ACID_PHOSPHAT_1"/>
    <property type="match status" value="1"/>
</dbReference>
<feature type="transmembrane region" description="Helical" evidence="2">
    <location>
        <begin position="359"/>
        <end position="382"/>
    </location>
</feature>
<reference evidence="4" key="1">
    <citation type="journal article" date="2021" name="PeerJ">
        <title>Extensive microbial diversity within the chicken gut microbiome revealed by metagenomics and culture.</title>
        <authorList>
            <person name="Gilroy R."/>
            <person name="Ravi A."/>
            <person name="Getino M."/>
            <person name="Pursley I."/>
            <person name="Horton D.L."/>
            <person name="Alikhan N.F."/>
            <person name="Baker D."/>
            <person name="Gharbi K."/>
            <person name="Hall N."/>
            <person name="Watson M."/>
            <person name="Adriaenssens E.M."/>
            <person name="Foster-Nyarko E."/>
            <person name="Jarju S."/>
            <person name="Secka A."/>
            <person name="Antonio M."/>
            <person name="Oren A."/>
            <person name="Chaudhuri R.R."/>
            <person name="La Ragione R."/>
            <person name="Hildebrand F."/>
            <person name="Pallen M.J."/>
        </authorList>
    </citation>
    <scope>NUCLEOTIDE SEQUENCE</scope>
    <source>
        <strain evidence="4">CHK130-7132</strain>
    </source>
</reference>
<feature type="transmembrane region" description="Helical" evidence="2">
    <location>
        <begin position="269"/>
        <end position="295"/>
    </location>
</feature>
<feature type="domain" description="DUF418" evidence="3">
    <location>
        <begin position="217"/>
        <end position="399"/>
    </location>
</feature>
<dbReference type="Pfam" id="PF04235">
    <property type="entry name" value="DUF418"/>
    <property type="match status" value="1"/>
</dbReference>
<name>A0A9D2Q3I8_9MICO</name>
<evidence type="ECO:0000256" key="2">
    <source>
        <dbReference type="SAM" id="Phobius"/>
    </source>
</evidence>
<dbReference type="InterPro" id="IPR033379">
    <property type="entry name" value="Acid_Pase_AS"/>
</dbReference>
<reference evidence="4" key="2">
    <citation type="submission" date="2021-04" db="EMBL/GenBank/DDBJ databases">
        <authorList>
            <person name="Gilroy R."/>
        </authorList>
    </citation>
    <scope>NUCLEOTIDE SEQUENCE</scope>
    <source>
        <strain evidence="4">CHK130-7132</strain>
    </source>
</reference>
<evidence type="ECO:0000256" key="1">
    <source>
        <dbReference type="SAM" id="MobiDB-lite"/>
    </source>
</evidence>
<accession>A0A9D2Q3I8</accession>
<feature type="transmembrane region" description="Helical" evidence="2">
    <location>
        <begin position="20"/>
        <end position="42"/>
    </location>
</feature>
<dbReference type="PANTHER" id="PTHR30590:SF2">
    <property type="entry name" value="INNER MEMBRANE PROTEIN"/>
    <property type="match status" value="1"/>
</dbReference>
<feature type="transmembrane region" description="Helical" evidence="2">
    <location>
        <begin position="316"/>
        <end position="339"/>
    </location>
</feature>
<dbReference type="EMBL" id="DWWC01000300">
    <property type="protein sequence ID" value="HJC70802.1"/>
    <property type="molecule type" value="Genomic_DNA"/>
</dbReference>
<keyword evidence="2" id="KW-0812">Transmembrane</keyword>